<proteinExistence type="predicted"/>
<protein>
    <recommendedName>
        <fullName evidence="1">R13L1/DRL21-like LRR repeat region domain-containing protein</fullName>
    </recommendedName>
</protein>
<keyword evidence="3" id="KW-1185">Reference proteome</keyword>
<reference evidence="2 3" key="1">
    <citation type="submission" date="2014-04" db="EMBL/GenBank/DDBJ databases">
        <authorList>
            <consortium name="International Citrus Genome Consortium"/>
            <person name="Gmitter F."/>
            <person name="Chen C."/>
            <person name="Farmerie W."/>
            <person name="Harkins T."/>
            <person name="Desany B."/>
            <person name="Mohiuddin M."/>
            <person name="Kodira C."/>
            <person name="Borodovsky M."/>
            <person name="Lomsadze A."/>
            <person name="Burns P."/>
            <person name="Jenkins J."/>
            <person name="Prochnik S."/>
            <person name="Shu S."/>
            <person name="Chapman J."/>
            <person name="Pitluck S."/>
            <person name="Schmutz J."/>
            <person name="Rokhsar D."/>
        </authorList>
    </citation>
    <scope>NUCLEOTIDE SEQUENCE</scope>
</reference>
<evidence type="ECO:0000313" key="2">
    <source>
        <dbReference type="EMBL" id="KDO39375.1"/>
    </source>
</evidence>
<dbReference type="InterPro" id="IPR056789">
    <property type="entry name" value="LRR_R13L1-DRL21"/>
</dbReference>
<name>A0A067DCU7_CITSI</name>
<evidence type="ECO:0000259" key="1">
    <source>
        <dbReference type="Pfam" id="PF25019"/>
    </source>
</evidence>
<gene>
    <name evidence="2" type="ORF">CISIN_1g048061mg</name>
</gene>
<dbReference type="EMBL" id="KK786670">
    <property type="protein sequence ID" value="KDO39375.1"/>
    <property type="molecule type" value="Genomic_DNA"/>
</dbReference>
<dbReference type="Proteomes" id="UP000027120">
    <property type="component" value="Unassembled WGS sequence"/>
</dbReference>
<feature type="domain" description="R13L1/DRL21-like LRR repeat region" evidence="1">
    <location>
        <begin position="45"/>
        <end position="98"/>
    </location>
</feature>
<evidence type="ECO:0000313" key="3">
    <source>
        <dbReference type="Proteomes" id="UP000027120"/>
    </source>
</evidence>
<sequence>MTSLLKGDANSLKYMPIGITRLTSLRTLEKFVVGPGVDYSRIYDLESLKHLQLLRECSIEALGNVSDLSEARRSELYKKKNLICLRLQFGGQGTSKKGAGRMRMTNNFLKAYHRLRV</sequence>
<accession>A0A067DCU7</accession>
<dbReference type="Pfam" id="PF25019">
    <property type="entry name" value="LRR_R13L1-DRL21"/>
    <property type="match status" value="1"/>
</dbReference>
<organism evidence="2 3">
    <name type="scientific">Citrus sinensis</name>
    <name type="common">Sweet orange</name>
    <name type="synonym">Citrus aurantium var. sinensis</name>
    <dbReference type="NCBI Taxonomy" id="2711"/>
    <lineage>
        <taxon>Eukaryota</taxon>
        <taxon>Viridiplantae</taxon>
        <taxon>Streptophyta</taxon>
        <taxon>Embryophyta</taxon>
        <taxon>Tracheophyta</taxon>
        <taxon>Spermatophyta</taxon>
        <taxon>Magnoliopsida</taxon>
        <taxon>eudicotyledons</taxon>
        <taxon>Gunneridae</taxon>
        <taxon>Pentapetalae</taxon>
        <taxon>rosids</taxon>
        <taxon>malvids</taxon>
        <taxon>Sapindales</taxon>
        <taxon>Rutaceae</taxon>
        <taxon>Aurantioideae</taxon>
        <taxon>Citrus</taxon>
    </lineage>
</organism>
<dbReference type="AlphaFoldDB" id="A0A067DCU7"/>